<evidence type="ECO:0000256" key="4">
    <source>
        <dbReference type="ARBA" id="ARBA00029447"/>
    </source>
</evidence>
<protein>
    <submittedName>
        <fullName evidence="10">Methyl-accepting chemotaxis protein</fullName>
    </submittedName>
</protein>
<evidence type="ECO:0000256" key="5">
    <source>
        <dbReference type="PROSITE-ProRule" id="PRU00284"/>
    </source>
</evidence>
<name>A0A1H2ZVD1_9GAMM</name>
<feature type="region of interest" description="Disordered" evidence="6">
    <location>
        <begin position="447"/>
        <end position="471"/>
    </location>
</feature>
<evidence type="ECO:0000256" key="3">
    <source>
        <dbReference type="ARBA" id="ARBA00023224"/>
    </source>
</evidence>
<dbReference type="GO" id="GO:0006935">
    <property type="term" value="P:chemotaxis"/>
    <property type="evidence" value="ECO:0007669"/>
    <property type="project" value="UniProtKB-KW"/>
</dbReference>
<dbReference type="InterPro" id="IPR051310">
    <property type="entry name" value="MCP_chemotaxis"/>
</dbReference>
<dbReference type="InterPro" id="IPR004089">
    <property type="entry name" value="MCPsignal_dom"/>
</dbReference>
<comment type="similarity">
    <text evidence="4">Belongs to the methyl-accepting chemotaxis (MCP) protein family.</text>
</comment>
<proteinExistence type="inferred from homology"/>
<dbReference type="CDD" id="cd11386">
    <property type="entry name" value="MCP_signal"/>
    <property type="match status" value="1"/>
</dbReference>
<evidence type="ECO:0000256" key="2">
    <source>
        <dbReference type="ARBA" id="ARBA00022500"/>
    </source>
</evidence>
<dbReference type="STRING" id="574349.SAMN05443545_104265"/>
<dbReference type="OrthoDB" id="2489132at2"/>
<dbReference type="AlphaFoldDB" id="A0A1H2ZVD1"/>
<dbReference type="GO" id="GO:0016020">
    <property type="term" value="C:membrane"/>
    <property type="evidence" value="ECO:0007669"/>
    <property type="project" value="UniProtKB-SubCell"/>
</dbReference>
<keyword evidence="7" id="KW-1133">Transmembrane helix</keyword>
<dbReference type="SMART" id="SM00304">
    <property type="entry name" value="HAMP"/>
    <property type="match status" value="1"/>
</dbReference>
<dbReference type="InterPro" id="IPR004090">
    <property type="entry name" value="Chemotax_Me-accpt_rcpt"/>
</dbReference>
<evidence type="ECO:0000259" key="8">
    <source>
        <dbReference type="PROSITE" id="PS50111"/>
    </source>
</evidence>
<gene>
    <name evidence="10" type="ORF">SAMN05443545_104265</name>
</gene>
<evidence type="ECO:0000259" key="9">
    <source>
        <dbReference type="PROSITE" id="PS50885"/>
    </source>
</evidence>
<dbReference type="PROSITE" id="PS50885">
    <property type="entry name" value="HAMP"/>
    <property type="match status" value="1"/>
</dbReference>
<dbReference type="FunFam" id="1.10.287.950:FF:000001">
    <property type="entry name" value="Methyl-accepting chemotaxis sensory transducer"/>
    <property type="match status" value="1"/>
</dbReference>
<dbReference type="GO" id="GO:0007165">
    <property type="term" value="P:signal transduction"/>
    <property type="evidence" value="ECO:0007669"/>
    <property type="project" value="UniProtKB-KW"/>
</dbReference>
<dbReference type="PRINTS" id="PR00260">
    <property type="entry name" value="CHEMTRNSDUCR"/>
</dbReference>
<feature type="domain" description="HAMP" evidence="9">
    <location>
        <begin position="377"/>
        <end position="434"/>
    </location>
</feature>
<evidence type="ECO:0000256" key="6">
    <source>
        <dbReference type="SAM" id="MobiDB-lite"/>
    </source>
</evidence>
<keyword evidence="7" id="KW-0472">Membrane</keyword>
<evidence type="ECO:0000256" key="7">
    <source>
        <dbReference type="SAM" id="Phobius"/>
    </source>
</evidence>
<feature type="domain" description="Methyl-accepting transducer" evidence="8">
    <location>
        <begin position="439"/>
        <end position="668"/>
    </location>
</feature>
<evidence type="ECO:0000313" key="11">
    <source>
        <dbReference type="Proteomes" id="UP000198500"/>
    </source>
</evidence>
<dbReference type="SUPFAM" id="SSF58104">
    <property type="entry name" value="Methyl-accepting chemotaxis protein (MCP) signaling domain"/>
    <property type="match status" value="1"/>
</dbReference>
<accession>A0A1H2ZVD1</accession>
<dbReference type="Pfam" id="PF00015">
    <property type="entry name" value="MCPsignal"/>
    <property type="match status" value="1"/>
</dbReference>
<dbReference type="SMART" id="SM00283">
    <property type="entry name" value="MA"/>
    <property type="match status" value="1"/>
</dbReference>
<evidence type="ECO:0000256" key="1">
    <source>
        <dbReference type="ARBA" id="ARBA00004370"/>
    </source>
</evidence>
<dbReference type="PANTHER" id="PTHR43531">
    <property type="entry name" value="PROTEIN ICFG"/>
    <property type="match status" value="1"/>
</dbReference>
<dbReference type="CDD" id="cd06225">
    <property type="entry name" value="HAMP"/>
    <property type="match status" value="1"/>
</dbReference>
<dbReference type="Pfam" id="PF00672">
    <property type="entry name" value="HAMP"/>
    <property type="match status" value="1"/>
</dbReference>
<keyword evidence="3 5" id="KW-0807">Transducer</keyword>
<keyword evidence="2" id="KW-0145">Chemotaxis</keyword>
<dbReference type="Gene3D" id="1.10.287.950">
    <property type="entry name" value="Methyl-accepting chemotaxis protein"/>
    <property type="match status" value="1"/>
</dbReference>
<dbReference type="PROSITE" id="PS50111">
    <property type="entry name" value="CHEMOTAXIS_TRANSDUC_2"/>
    <property type="match status" value="1"/>
</dbReference>
<keyword evidence="7" id="KW-0812">Transmembrane</keyword>
<organism evidence="10 11">
    <name type="scientific">Aidingimonas halophila</name>
    <dbReference type="NCBI Taxonomy" id="574349"/>
    <lineage>
        <taxon>Bacteria</taxon>
        <taxon>Pseudomonadati</taxon>
        <taxon>Pseudomonadota</taxon>
        <taxon>Gammaproteobacteria</taxon>
        <taxon>Oceanospirillales</taxon>
        <taxon>Halomonadaceae</taxon>
        <taxon>Aidingimonas</taxon>
    </lineage>
</organism>
<dbReference type="EMBL" id="FNNI01000004">
    <property type="protein sequence ID" value="SDX21221.1"/>
    <property type="molecule type" value="Genomic_DNA"/>
</dbReference>
<reference evidence="10 11" key="1">
    <citation type="submission" date="2016-10" db="EMBL/GenBank/DDBJ databases">
        <authorList>
            <person name="de Groot N.N."/>
        </authorList>
    </citation>
    <scope>NUCLEOTIDE SEQUENCE [LARGE SCALE GENOMIC DNA]</scope>
    <source>
        <strain evidence="10 11">DSM 19219</strain>
    </source>
</reference>
<dbReference type="PANTHER" id="PTHR43531:SF11">
    <property type="entry name" value="METHYL-ACCEPTING CHEMOTAXIS PROTEIN 3"/>
    <property type="match status" value="1"/>
</dbReference>
<keyword evidence="11" id="KW-1185">Reference proteome</keyword>
<feature type="compositionally biased region" description="Polar residues" evidence="6">
    <location>
        <begin position="447"/>
        <end position="456"/>
    </location>
</feature>
<feature type="transmembrane region" description="Helical" evidence="7">
    <location>
        <begin position="355"/>
        <end position="377"/>
    </location>
</feature>
<evidence type="ECO:0000313" key="10">
    <source>
        <dbReference type="EMBL" id="SDX21221.1"/>
    </source>
</evidence>
<dbReference type="Proteomes" id="UP000198500">
    <property type="component" value="Unassembled WGS sequence"/>
</dbReference>
<sequence length="707" mass="76393">MKRSLSLRAMLIGLFLAAVVGAVILAATGLASNQRLTDSQRFLTDKVMPQQDASRAMSEVLGAFDQRHASLVSADSEEELESVTARDDLLERFESAEARLTETLDSEQGSRLDDIAANKASLMEADETLETLRWDHVALATTMDERIDDMQSMIRDVMVSAEDMSGRAALAEVRNQREIIAQIGDLRDEGLTLIPESVLAELLDGRADIAQISGDVQTSVALLADLGRQLMQVESTDALVNLRHNEVSQQINSTQQALGQIASAPHASSEQVERAESLSAILDDLDELMISGNRSVYALRQQQLELRHDEREALAAVETASNGMRDAFDALQDYTAATAEKAVAQSQSLAQAGRYLLIGVTLAVIIVLAVFGWRTMVRVLGPLAQMRRQMENISGKAGENSDLSMRLELARDDEIGRTAQAFNQMMGTFERIVAKIREGAGNIAANSRQIATGNDDLSQRTEEQSSSLAETASSLEEITATVKQTADYAHQARDASSEVDQRAHAAGEVAAKTNSAMAEIRGSSEKITTIVGAIDDIAFQTNLLALNASVEAARAGEQGRGFAVVAAEVRKLAQRSADEAGKIRGLVDDSVDKVGEGAKLVESTSTQLQEIINSLESVSRFVGEIADATQEQSTGIEEINRAVAQLDQVTQQNAGLVQEASSASHALDEQAAEMHALVSRFRVSEQHGHSTDLMSLLHLEDDKVERE</sequence>
<dbReference type="GO" id="GO:0004888">
    <property type="term" value="F:transmembrane signaling receptor activity"/>
    <property type="evidence" value="ECO:0007669"/>
    <property type="project" value="InterPro"/>
</dbReference>
<dbReference type="InterPro" id="IPR003660">
    <property type="entry name" value="HAMP_dom"/>
</dbReference>
<dbReference type="RefSeq" id="WP_092569271.1">
    <property type="nucleotide sequence ID" value="NZ_BMXH01000001.1"/>
</dbReference>
<comment type="subcellular location">
    <subcellularLocation>
        <location evidence="1">Membrane</location>
    </subcellularLocation>
</comment>